<feature type="region of interest" description="Disordered" evidence="10">
    <location>
        <begin position="1"/>
        <end position="31"/>
    </location>
</feature>
<evidence type="ECO:0000313" key="12">
    <source>
        <dbReference type="EMBL" id="MBB5746439.1"/>
    </source>
</evidence>
<dbReference type="FunFam" id="3.30.1360.40:FF:000002">
    <property type="entry name" value="DNA gyrase subunit A"/>
    <property type="match status" value="1"/>
</dbReference>
<proteinExistence type="inferred from homology"/>
<organism evidence="12 13">
    <name type="scientific">Brevundimonas variabilis</name>
    <dbReference type="NCBI Taxonomy" id="74312"/>
    <lineage>
        <taxon>Bacteria</taxon>
        <taxon>Pseudomonadati</taxon>
        <taxon>Pseudomonadota</taxon>
        <taxon>Alphaproteobacteria</taxon>
        <taxon>Caulobacterales</taxon>
        <taxon>Caulobacteraceae</taxon>
        <taxon>Brevundimonas</taxon>
    </lineage>
</organism>
<sequence>MTDDSYEDNPPVPETGGGTPPRPPAGEGGDISTITIEDELKRSYLDYAMSVIVSRALPDARDGLKPVHRRILYAMHEMNMTPERSYSKCARVVGDVLGRYHPHGDLSVYMALVRMAQPFSMGLMLVDGQGNFGSVDGDTPASMRYTEARMAPAAVALLADIDKDTVDFQPNYDEKELEPVVLPSRIPNLLVNGAGGIAVGMATNIPPHNLGEIIDAAVALLDDPEVSDDTLLDIVPGPDFPTGGEIMGRTAPRNALREGRGSVIVRGKATIEEIRKDREAIVVTELPFQVNKLTLQERIAEMVREKRIEGISDVRDESDRQGMRLVIELKRDASGDVVLNQLWRYSTMQSSFGVNMLALNHGRPEQMGLRKMLEVFLEFREEVVVRRVKFELAKARDRGHVLVGLAVAVANIDEVIHIIRSSADPAEARERLQAKPWPVADMIALVELIADPRSMLVEGNKLTLTDEQARAILALTLSRLTGLGRDDIFGEAKGLADTIQGHLTILSDRANILAIIRADLLDVKEQFAVPRRTTIGEGDADMEDEDLIPREDMVVTVTHGGYVKRVALNAYRTQHRGGKGKSGMTMKDEDAITGVFSASTHTPVLFFATNGKAYKLKVWRLPLGGPTSRGKAFVNLLPIEPGDSIMNVLPLPEDETTWHDYDIMFATRSGDVRRNKLSDFASVNRAGKIAMKLEDGDHMVGVAICTSEDDVLLTTALGRAIRFKADDVRVFKGRDSTGVRGVRLQGDDAVISMAVLGRVDATPDERAAYVKHANAMRRASEGTVEDEAPVVEADDEGAEAGGDAPISPERIAALGAAEQFILTVTDTGFGKRSSAYEYRRTGRGGQGLTAHGLGGRAGTRLAAAFPVEETDDLLLVTSSGQMIRTRVSQVRIVGRSSQGVTIFKTGEGEKVVSVERLAETPGGDEGDAGEAGED</sequence>
<dbReference type="InterPro" id="IPR006691">
    <property type="entry name" value="GyrA/parC_rep"/>
</dbReference>
<dbReference type="InterPro" id="IPR002205">
    <property type="entry name" value="Topo_IIA_dom_A"/>
</dbReference>
<evidence type="ECO:0000256" key="1">
    <source>
        <dbReference type="ARBA" id="ARBA00000185"/>
    </source>
</evidence>
<dbReference type="InterPro" id="IPR005743">
    <property type="entry name" value="GyrA"/>
</dbReference>
<comment type="subcellular location">
    <subcellularLocation>
        <location evidence="8">Cytoplasm</location>
    </subcellularLocation>
</comment>
<feature type="domain" description="Topo IIA-type catalytic" evidence="11">
    <location>
        <begin position="57"/>
        <end position="547"/>
    </location>
</feature>
<dbReference type="NCBIfam" id="TIGR01063">
    <property type="entry name" value="gyrA"/>
    <property type="match status" value="1"/>
</dbReference>
<evidence type="ECO:0000256" key="5">
    <source>
        <dbReference type="ARBA" id="ARBA00023029"/>
    </source>
</evidence>
<comment type="miscellaneous">
    <text evidence="8">Few gyrases are as efficient as E.coli at forming negative supercoils. Not all organisms have 2 type II topoisomerases; in organisms with a single type II topoisomerase this enzyme also has to decatenate newly replicated chromosomes.</text>
</comment>
<keyword evidence="4 8" id="KW-0067">ATP-binding</keyword>
<dbReference type="EMBL" id="JACHOR010000003">
    <property type="protein sequence ID" value="MBB5746439.1"/>
    <property type="molecule type" value="Genomic_DNA"/>
</dbReference>
<feature type="short sequence motif" description="GyrA-box" evidence="8">
    <location>
        <begin position="574"/>
        <end position="580"/>
    </location>
</feature>
<dbReference type="SUPFAM" id="SSF101904">
    <property type="entry name" value="GyrA/ParC C-terminal domain-like"/>
    <property type="match status" value="1"/>
</dbReference>
<dbReference type="Pfam" id="PF00521">
    <property type="entry name" value="DNA_topoisoIV"/>
    <property type="match status" value="1"/>
</dbReference>
<dbReference type="SUPFAM" id="SSF56719">
    <property type="entry name" value="Type II DNA topoisomerase"/>
    <property type="match status" value="1"/>
</dbReference>
<dbReference type="GO" id="GO:0005737">
    <property type="term" value="C:cytoplasm"/>
    <property type="evidence" value="ECO:0007669"/>
    <property type="project" value="UniProtKB-SubCell"/>
</dbReference>
<dbReference type="PROSITE" id="PS52040">
    <property type="entry name" value="TOPO_IIA"/>
    <property type="match status" value="1"/>
</dbReference>
<dbReference type="CDD" id="cd00187">
    <property type="entry name" value="TOP4c"/>
    <property type="match status" value="1"/>
</dbReference>
<evidence type="ECO:0000256" key="4">
    <source>
        <dbReference type="ARBA" id="ARBA00022840"/>
    </source>
</evidence>
<dbReference type="Pfam" id="PF03989">
    <property type="entry name" value="DNA_gyraseA_C"/>
    <property type="match status" value="6"/>
</dbReference>
<evidence type="ECO:0000313" key="13">
    <source>
        <dbReference type="Proteomes" id="UP000545037"/>
    </source>
</evidence>
<dbReference type="SMART" id="SM00434">
    <property type="entry name" value="TOP4c"/>
    <property type="match status" value="1"/>
</dbReference>
<dbReference type="GO" id="GO:0009330">
    <property type="term" value="C:DNA topoisomerase type II (double strand cut, ATP-hydrolyzing) complex"/>
    <property type="evidence" value="ECO:0007669"/>
    <property type="project" value="TreeGrafter"/>
</dbReference>
<dbReference type="GO" id="GO:0034335">
    <property type="term" value="F:DNA negative supercoiling activity"/>
    <property type="evidence" value="ECO:0007669"/>
    <property type="project" value="UniProtKB-ARBA"/>
</dbReference>
<accession>A0A7W9CIS5</accession>
<dbReference type="InterPro" id="IPR035516">
    <property type="entry name" value="Gyrase/topoIV_suA_C"/>
</dbReference>
<comment type="caution">
    <text evidence="12">The sequence shown here is derived from an EMBL/GenBank/DDBJ whole genome shotgun (WGS) entry which is preliminary data.</text>
</comment>
<evidence type="ECO:0000256" key="10">
    <source>
        <dbReference type="SAM" id="MobiDB-lite"/>
    </source>
</evidence>
<dbReference type="NCBIfam" id="NF004043">
    <property type="entry name" value="PRK05560.1"/>
    <property type="match status" value="1"/>
</dbReference>
<dbReference type="EC" id="5.6.2.2" evidence="8"/>
<evidence type="ECO:0000259" key="11">
    <source>
        <dbReference type="PROSITE" id="PS52040"/>
    </source>
</evidence>
<dbReference type="Gene3D" id="2.120.10.90">
    <property type="entry name" value="DNA gyrase/topoisomerase IV, subunit A, C-terminal"/>
    <property type="match status" value="1"/>
</dbReference>
<dbReference type="FunFam" id="3.90.199.10:FF:000001">
    <property type="entry name" value="DNA gyrase subunit A"/>
    <property type="match status" value="1"/>
</dbReference>
<dbReference type="InterPro" id="IPR013758">
    <property type="entry name" value="Topo_IIA_A/C_ab"/>
</dbReference>
<dbReference type="GO" id="GO:0006261">
    <property type="term" value="P:DNA-templated DNA replication"/>
    <property type="evidence" value="ECO:0007669"/>
    <property type="project" value="UniProtKB-UniRule"/>
</dbReference>
<evidence type="ECO:0000256" key="6">
    <source>
        <dbReference type="ARBA" id="ARBA00023125"/>
    </source>
</evidence>
<comment type="similarity">
    <text evidence="2 8">Belongs to the type II topoisomerase GyrA/ParC subunit family.</text>
</comment>
<dbReference type="GO" id="GO:0003677">
    <property type="term" value="F:DNA binding"/>
    <property type="evidence" value="ECO:0007669"/>
    <property type="project" value="UniProtKB-UniRule"/>
</dbReference>
<gene>
    <name evidence="8" type="primary">gyrA</name>
    <name evidence="12" type="ORF">GGR13_002043</name>
</gene>
<dbReference type="GO" id="GO:0005694">
    <property type="term" value="C:chromosome"/>
    <property type="evidence" value="ECO:0007669"/>
    <property type="project" value="InterPro"/>
</dbReference>
<keyword evidence="8" id="KW-0963">Cytoplasm</keyword>
<evidence type="ECO:0000256" key="8">
    <source>
        <dbReference type="HAMAP-Rule" id="MF_01897"/>
    </source>
</evidence>
<dbReference type="FunFam" id="1.10.268.10:FF:000001">
    <property type="entry name" value="DNA gyrase subunit A"/>
    <property type="match status" value="1"/>
</dbReference>
<feature type="active site" description="O-(5'-phospho-DNA)-tyrosine intermediate" evidence="8 9">
    <location>
        <position position="145"/>
    </location>
</feature>
<evidence type="ECO:0000256" key="9">
    <source>
        <dbReference type="PROSITE-ProRule" id="PRU01384"/>
    </source>
</evidence>
<dbReference type="RefSeq" id="WP_221230599.1">
    <property type="nucleotide sequence ID" value="NZ_JACHOR010000003.1"/>
</dbReference>
<keyword evidence="5 8" id="KW-0799">Topoisomerase</keyword>
<dbReference type="InterPro" id="IPR013760">
    <property type="entry name" value="Topo_IIA-like_dom_sf"/>
</dbReference>
<name>A0A7W9CIS5_9CAUL</name>
<dbReference type="PANTHER" id="PTHR43493">
    <property type="entry name" value="DNA GYRASE/TOPOISOMERASE SUBUNIT A"/>
    <property type="match status" value="1"/>
</dbReference>
<evidence type="ECO:0000256" key="7">
    <source>
        <dbReference type="ARBA" id="ARBA00023235"/>
    </source>
</evidence>
<dbReference type="Gene3D" id="3.90.199.10">
    <property type="entry name" value="Topoisomerase II, domain 5"/>
    <property type="match status" value="1"/>
</dbReference>
<evidence type="ECO:0000256" key="3">
    <source>
        <dbReference type="ARBA" id="ARBA00022741"/>
    </source>
</evidence>
<dbReference type="AlphaFoldDB" id="A0A7W9CIS5"/>
<dbReference type="Gene3D" id="1.10.268.10">
    <property type="entry name" value="Topoisomerase, domain 3"/>
    <property type="match status" value="1"/>
</dbReference>
<dbReference type="InterPro" id="IPR050220">
    <property type="entry name" value="Type_II_DNA_Topoisomerases"/>
</dbReference>
<reference evidence="12 13" key="1">
    <citation type="submission" date="2020-08" db="EMBL/GenBank/DDBJ databases">
        <title>Genomic Encyclopedia of Type Strains, Phase IV (KMG-IV): sequencing the most valuable type-strain genomes for metagenomic binning, comparative biology and taxonomic classification.</title>
        <authorList>
            <person name="Goeker M."/>
        </authorList>
    </citation>
    <scope>NUCLEOTIDE SEQUENCE [LARGE SCALE GENOMIC DNA]</scope>
    <source>
        <strain evidence="12 13">DSM 4737</strain>
    </source>
</reference>
<comment type="function">
    <text evidence="8">A type II topoisomerase that negatively supercoils closed circular double-stranded (ds) DNA in an ATP-dependent manner to modulate DNA topology and maintain chromosomes in an underwound state. Negative supercoiling favors strand separation, and DNA replication, transcription, recombination and repair, all of which involve strand separation. Also able to catalyze the interconversion of other topological isomers of dsDNA rings, including catenanes and knotted rings. Type II topoisomerases break and join 2 DNA strands simultaneously in an ATP-dependent manner.</text>
</comment>
<evidence type="ECO:0000256" key="2">
    <source>
        <dbReference type="ARBA" id="ARBA00008263"/>
    </source>
</evidence>
<comment type="catalytic activity">
    <reaction evidence="1 8 9">
        <text>ATP-dependent breakage, passage and rejoining of double-stranded DNA.</text>
        <dbReference type="EC" id="5.6.2.2"/>
    </reaction>
</comment>
<protein>
    <recommendedName>
        <fullName evidence="8">DNA gyrase subunit A</fullName>
        <ecNumber evidence="8">5.6.2.2</ecNumber>
    </recommendedName>
</protein>
<dbReference type="PANTHER" id="PTHR43493:SF5">
    <property type="entry name" value="DNA GYRASE SUBUNIT A, CHLOROPLASTIC_MITOCHONDRIAL"/>
    <property type="match status" value="1"/>
</dbReference>
<comment type="subunit">
    <text evidence="8">Heterotetramer, composed of two GyrA and two GyrB chains. In the heterotetramer, GyrA contains the active site tyrosine that forms a transient covalent intermediate with DNA, while GyrB binds cofactors and catalyzes ATP hydrolysis.</text>
</comment>
<dbReference type="HAMAP" id="MF_01897">
    <property type="entry name" value="GyrA"/>
    <property type="match status" value="1"/>
</dbReference>
<keyword evidence="3 8" id="KW-0547">Nucleotide-binding</keyword>
<dbReference type="NCBIfam" id="NF004044">
    <property type="entry name" value="PRK05561.1"/>
    <property type="match status" value="1"/>
</dbReference>
<dbReference type="Gene3D" id="3.30.1360.40">
    <property type="match status" value="1"/>
</dbReference>
<keyword evidence="6 8" id="KW-0238">DNA-binding</keyword>
<keyword evidence="13" id="KW-1185">Reference proteome</keyword>
<dbReference type="InterPro" id="IPR013757">
    <property type="entry name" value="Topo_IIA_A_a_sf"/>
</dbReference>
<dbReference type="GO" id="GO:0006265">
    <property type="term" value="P:DNA topological change"/>
    <property type="evidence" value="ECO:0007669"/>
    <property type="project" value="UniProtKB-UniRule"/>
</dbReference>
<dbReference type="Proteomes" id="UP000545037">
    <property type="component" value="Unassembled WGS sequence"/>
</dbReference>
<keyword evidence="7 8" id="KW-0413">Isomerase</keyword>
<dbReference type="GO" id="GO:0005524">
    <property type="term" value="F:ATP binding"/>
    <property type="evidence" value="ECO:0007669"/>
    <property type="project" value="UniProtKB-UniRule"/>
</dbReference>